<gene>
    <name evidence="1" type="ORF">RhiirA4_475120</name>
</gene>
<dbReference type="Proteomes" id="UP000234323">
    <property type="component" value="Unassembled WGS sequence"/>
</dbReference>
<comment type="caution">
    <text evidence="1">The sequence shown here is derived from an EMBL/GenBank/DDBJ whole genome shotgun (WGS) entry which is preliminary data.</text>
</comment>
<reference evidence="1 2" key="1">
    <citation type="submission" date="2015-10" db="EMBL/GenBank/DDBJ databases">
        <title>Genome analyses suggest a sexual origin of heterokaryosis in a supposedly ancient asexual fungus.</title>
        <authorList>
            <person name="Ropars J."/>
            <person name="Sedzielewska K."/>
            <person name="Noel J."/>
            <person name="Charron P."/>
            <person name="Farinelli L."/>
            <person name="Marton T."/>
            <person name="Kruger M."/>
            <person name="Pelin A."/>
            <person name="Brachmann A."/>
            <person name="Corradi N."/>
        </authorList>
    </citation>
    <scope>NUCLEOTIDE SEQUENCE [LARGE SCALE GENOMIC DNA]</scope>
    <source>
        <strain evidence="1 2">A4</strain>
    </source>
</reference>
<protein>
    <recommendedName>
        <fullName evidence="3">TLDc domain-containing protein</fullName>
    </recommendedName>
</protein>
<name>A0A2I1H9L4_9GLOM</name>
<accession>A0A2I1H9L4</accession>
<dbReference type="VEuPathDB" id="FungiDB:RhiirFUN_005872"/>
<evidence type="ECO:0008006" key="3">
    <source>
        <dbReference type="Google" id="ProtNLM"/>
    </source>
</evidence>
<dbReference type="AlphaFoldDB" id="A0A2I1H9L4"/>
<keyword evidence="2" id="KW-1185">Reference proteome</keyword>
<evidence type="ECO:0000313" key="1">
    <source>
        <dbReference type="EMBL" id="PKY55563.1"/>
    </source>
</evidence>
<organism evidence="1 2">
    <name type="scientific">Rhizophagus irregularis</name>
    <dbReference type="NCBI Taxonomy" id="588596"/>
    <lineage>
        <taxon>Eukaryota</taxon>
        <taxon>Fungi</taxon>
        <taxon>Fungi incertae sedis</taxon>
        <taxon>Mucoromycota</taxon>
        <taxon>Glomeromycotina</taxon>
        <taxon>Glomeromycetes</taxon>
        <taxon>Glomerales</taxon>
        <taxon>Glomeraceae</taxon>
        <taxon>Rhizophagus</taxon>
    </lineage>
</organism>
<dbReference type="EMBL" id="LLXI01001889">
    <property type="protein sequence ID" value="PKY55563.1"/>
    <property type="molecule type" value="Genomic_DNA"/>
</dbReference>
<sequence>MRKINCIRFYSFIIIFLSPYILQNKLNIDIDKTDSFIRLYKRSTDIIRAVPSYNNTPWFSDVSIVMEITDTTTYVTDHGIYFGKVLLLGEIFVNNLHNITFAMVKWYDYCEQDNEDLEICGCPRLKLLKDYDIVPLDSIEQAVHIIPSRDGFTPKKFHELCDGKPKTVTFIKVKGNEEILGGYNPLKWETTDEWCYSKDKDLNISNEYEEHDEYVAFDRTYCKKMRYERNIRDTEEDFLIEDYEVFQIAKTNFIHS</sequence>
<proteinExistence type="predicted"/>
<dbReference type="VEuPathDB" id="FungiDB:FUN_002650"/>
<evidence type="ECO:0000313" key="2">
    <source>
        <dbReference type="Proteomes" id="UP000234323"/>
    </source>
</evidence>